<protein>
    <submittedName>
        <fullName evidence="1">Uncharacterized protein</fullName>
    </submittedName>
</protein>
<evidence type="ECO:0000313" key="1">
    <source>
        <dbReference type="EMBL" id="KAI9898890.1"/>
    </source>
</evidence>
<reference evidence="1" key="1">
    <citation type="submission" date="2022-10" db="EMBL/GenBank/DDBJ databases">
        <title>Complete Genome of Trichothecium roseum strain YXFP-22015, a Plant Pathogen Isolated from Citrus.</title>
        <authorList>
            <person name="Wang Y."/>
            <person name="Zhu L."/>
        </authorList>
    </citation>
    <scope>NUCLEOTIDE SEQUENCE</scope>
    <source>
        <strain evidence="1">YXFP-22015</strain>
    </source>
</reference>
<accession>A0ACC0UZF1</accession>
<comment type="caution">
    <text evidence="1">The sequence shown here is derived from an EMBL/GenBank/DDBJ whole genome shotgun (WGS) entry which is preliminary data.</text>
</comment>
<dbReference type="Proteomes" id="UP001163324">
    <property type="component" value="Chromosome 5"/>
</dbReference>
<gene>
    <name evidence="1" type="ORF">N3K66_005351</name>
</gene>
<proteinExistence type="predicted"/>
<sequence length="292" mass="31693">MSPVSFHLISLLPSTTPQAFLSALRALPAPDQPQWLGATHHWLHEPSLDTASLLGPDSEPAITKWDYLLVATTRDIPPSIRDLTARTWTVHAENPAVHPGIRAAMAEIESSTEPLAPPLPSGWSAADPSGLNTYVAPSGIGLTLNEPSRPLGAPKSSTAISAADYVRGFPPGDRVPVVMFNLLAYKPDGGRRTYQEGYVGGFIEKLGPAYGGRGIQLGYGIEGSDAAAAAGRQTQNQQGKQEWEDAAMVWYPSLWHFAKMIDDEAYVELDRKFKPVSLRDNPLMVTTEVKWQ</sequence>
<dbReference type="EMBL" id="CM047944">
    <property type="protein sequence ID" value="KAI9898890.1"/>
    <property type="molecule type" value="Genomic_DNA"/>
</dbReference>
<name>A0ACC0UZF1_9HYPO</name>
<organism evidence="1 2">
    <name type="scientific">Trichothecium roseum</name>
    <dbReference type="NCBI Taxonomy" id="47278"/>
    <lineage>
        <taxon>Eukaryota</taxon>
        <taxon>Fungi</taxon>
        <taxon>Dikarya</taxon>
        <taxon>Ascomycota</taxon>
        <taxon>Pezizomycotina</taxon>
        <taxon>Sordariomycetes</taxon>
        <taxon>Hypocreomycetidae</taxon>
        <taxon>Hypocreales</taxon>
        <taxon>Hypocreales incertae sedis</taxon>
        <taxon>Trichothecium</taxon>
    </lineage>
</organism>
<keyword evidence="2" id="KW-1185">Reference proteome</keyword>
<evidence type="ECO:0000313" key="2">
    <source>
        <dbReference type="Proteomes" id="UP001163324"/>
    </source>
</evidence>